<evidence type="ECO:0008006" key="3">
    <source>
        <dbReference type="Google" id="ProtNLM"/>
    </source>
</evidence>
<evidence type="ECO:0000313" key="1">
    <source>
        <dbReference type="EMBL" id="KMV14793.1"/>
    </source>
</evidence>
<sequence length="226" mass="24809">MDVLVSLGADRPGSSYTALTWVKDALEQRFPTTDVTIRRPAVVVNFAGGYQTWEIIPGFLTGRGGSALVYDIPSPVTGGGWIDAAPYEHLAYVNECNEKPGKGDAKALARLAKAWKYYCDVPVSSFYLEMRAAQHVKSIDAYIHVWDICLLLEKLRDHEFADMNDPKGAAGRFSATSSDSTREEAISKVKTAASRARKALEASRADDPSTAFHYLDLLFGGRFPAR</sequence>
<gene>
    <name evidence="1" type="ORF">ACT17_28625</name>
</gene>
<comment type="caution">
    <text evidence="1">The sequence shown here is derived from an EMBL/GenBank/DDBJ whole genome shotgun (WGS) entry which is preliminary data.</text>
</comment>
<name>A0A0J8TZK2_9MYCO</name>
<evidence type="ECO:0000313" key="2">
    <source>
        <dbReference type="Proteomes" id="UP000037594"/>
    </source>
</evidence>
<accession>A0A0J8TZK2</accession>
<dbReference type="AlphaFoldDB" id="A0A0J8TZK2"/>
<dbReference type="PATRIC" id="fig|451644.5.peg.5868"/>
<organism evidence="1 2">
    <name type="scientific">Mycolicibacterium conceptionense</name>
    <dbReference type="NCBI Taxonomy" id="451644"/>
    <lineage>
        <taxon>Bacteria</taxon>
        <taxon>Bacillati</taxon>
        <taxon>Actinomycetota</taxon>
        <taxon>Actinomycetes</taxon>
        <taxon>Mycobacteriales</taxon>
        <taxon>Mycobacteriaceae</taxon>
        <taxon>Mycolicibacterium</taxon>
    </lineage>
</organism>
<dbReference type="EMBL" id="LFOD01000040">
    <property type="protein sequence ID" value="KMV14793.1"/>
    <property type="molecule type" value="Genomic_DNA"/>
</dbReference>
<dbReference type="Proteomes" id="UP000037594">
    <property type="component" value="Unassembled WGS sequence"/>
</dbReference>
<proteinExistence type="predicted"/>
<reference evidence="1 2" key="1">
    <citation type="submission" date="2015-06" db="EMBL/GenBank/DDBJ databases">
        <title>Genome sequence of Mycobacterium conceptionense strain MLE.</title>
        <authorList>
            <person name="Greninger A.L."/>
            <person name="Cunningham G."/>
            <person name="Chiu C.Y."/>
            <person name="Miller S."/>
        </authorList>
    </citation>
    <scope>NUCLEOTIDE SEQUENCE [LARGE SCALE GENOMIC DNA]</scope>
    <source>
        <strain evidence="1 2">MLE</strain>
    </source>
</reference>
<protein>
    <recommendedName>
        <fullName evidence="3">Nucleotidyltransferase</fullName>
    </recommendedName>
</protein>